<dbReference type="Gene3D" id="2.60.40.1900">
    <property type="entry name" value="Beta-microseminoprotein (PSP94) domain"/>
    <property type="match status" value="1"/>
</dbReference>
<name>A0ABD0KK44_9CAEN</name>
<proteinExistence type="predicted"/>
<gene>
    <name evidence="2" type="ORF">BaRGS_00021333</name>
</gene>
<organism evidence="2 3">
    <name type="scientific">Batillaria attramentaria</name>
    <dbReference type="NCBI Taxonomy" id="370345"/>
    <lineage>
        <taxon>Eukaryota</taxon>
        <taxon>Metazoa</taxon>
        <taxon>Spiralia</taxon>
        <taxon>Lophotrochozoa</taxon>
        <taxon>Mollusca</taxon>
        <taxon>Gastropoda</taxon>
        <taxon>Caenogastropoda</taxon>
        <taxon>Sorbeoconcha</taxon>
        <taxon>Cerithioidea</taxon>
        <taxon>Batillariidae</taxon>
        <taxon>Batillaria</taxon>
    </lineage>
</organism>
<keyword evidence="1" id="KW-0732">Signal</keyword>
<sequence length="108" mass="11721">MLRVLIAAALFAVCVDGSCFGGYATLNSRASCKVKEGVVLSEGENRVLTDDCFNCTCDSRGFSCCGIGIKAGHHGVPNGYRLVEDPPCDFHFEPLEPTPYQETQEEKK</sequence>
<dbReference type="EMBL" id="JACVVK020000165">
    <property type="protein sequence ID" value="KAK7487371.1"/>
    <property type="molecule type" value="Genomic_DNA"/>
</dbReference>
<evidence type="ECO:0000256" key="1">
    <source>
        <dbReference type="SAM" id="SignalP"/>
    </source>
</evidence>
<evidence type="ECO:0000313" key="2">
    <source>
        <dbReference type="EMBL" id="KAK7487371.1"/>
    </source>
</evidence>
<evidence type="ECO:0000313" key="3">
    <source>
        <dbReference type="Proteomes" id="UP001519460"/>
    </source>
</evidence>
<dbReference type="AlphaFoldDB" id="A0ABD0KK44"/>
<protein>
    <submittedName>
        <fullName evidence="2">Uncharacterized protein</fullName>
    </submittedName>
</protein>
<feature type="chain" id="PRO_5044850013" evidence="1">
    <location>
        <begin position="18"/>
        <end position="108"/>
    </location>
</feature>
<dbReference type="Proteomes" id="UP001519460">
    <property type="component" value="Unassembled WGS sequence"/>
</dbReference>
<comment type="caution">
    <text evidence="2">The sequence shown here is derived from an EMBL/GenBank/DDBJ whole genome shotgun (WGS) entry which is preliminary data.</text>
</comment>
<reference evidence="2 3" key="1">
    <citation type="journal article" date="2023" name="Sci. Data">
        <title>Genome assembly of the Korean intertidal mud-creeper Batillaria attramentaria.</title>
        <authorList>
            <person name="Patra A.K."/>
            <person name="Ho P.T."/>
            <person name="Jun S."/>
            <person name="Lee S.J."/>
            <person name="Kim Y."/>
            <person name="Won Y.J."/>
        </authorList>
    </citation>
    <scope>NUCLEOTIDE SEQUENCE [LARGE SCALE GENOMIC DNA]</scope>
    <source>
        <strain evidence="2">Wonlab-2016</strain>
    </source>
</reference>
<accession>A0ABD0KK44</accession>
<keyword evidence="3" id="KW-1185">Reference proteome</keyword>
<feature type="signal peptide" evidence="1">
    <location>
        <begin position="1"/>
        <end position="17"/>
    </location>
</feature>